<reference evidence="5" key="3">
    <citation type="submission" date="2019-08" db="EMBL/GenBank/DDBJ databases">
        <authorList>
            <consortium name="Photinus pyralis genome working group"/>
            <person name="Fallon T.R."/>
            <person name="Sander Lower S.E."/>
            <person name="Weng J.-K."/>
        </authorList>
    </citation>
    <scope>NUCLEOTIDE SEQUENCE</scope>
    <source>
        <strain evidence="5">1611_PpyrPB1</strain>
        <tissue evidence="5">Whole body</tissue>
    </source>
</reference>
<dbReference type="Pfam" id="PF00106">
    <property type="entry name" value="adh_short"/>
    <property type="match status" value="1"/>
</dbReference>
<dbReference type="EMBL" id="VVIM01000006">
    <property type="protein sequence ID" value="KAB0797240.1"/>
    <property type="molecule type" value="Genomic_DNA"/>
</dbReference>
<evidence type="ECO:0000313" key="5">
    <source>
        <dbReference type="EMBL" id="KAB0797240.1"/>
    </source>
</evidence>
<evidence type="ECO:0000313" key="4">
    <source>
        <dbReference type="EMBL" id="JAV57529.1"/>
    </source>
</evidence>
<reference evidence="4" key="1">
    <citation type="journal article" date="2016" name="Sci. Rep.">
        <title>Molecular characterization of firefly nuptial gifts: a multi-omics approach sheds light on postcopulatory sexual selection.</title>
        <authorList>
            <person name="Al-Wathiqui N."/>
            <person name="Fallon T.R."/>
            <person name="South A."/>
            <person name="Weng J.K."/>
            <person name="Lewis S.M."/>
        </authorList>
    </citation>
    <scope>NUCLEOTIDE SEQUENCE</scope>
</reference>
<accession>A0A1Y1K7W8</accession>
<dbReference type="GO" id="GO:0005737">
    <property type="term" value="C:cytoplasm"/>
    <property type="evidence" value="ECO:0007669"/>
    <property type="project" value="TreeGrafter"/>
</dbReference>
<dbReference type="InParanoid" id="A0A1Y1K7W8"/>
<reference evidence="5 6" key="2">
    <citation type="journal article" date="2018" name="Elife">
        <title>Firefly genomes illuminate parallel origins of bioluminescence in beetles.</title>
        <authorList>
            <person name="Fallon T.R."/>
            <person name="Lower S.E."/>
            <person name="Chang C.H."/>
            <person name="Bessho-Uehara M."/>
            <person name="Martin G.J."/>
            <person name="Bewick A.J."/>
            <person name="Behringer M."/>
            <person name="Debat H.J."/>
            <person name="Wong I."/>
            <person name="Day J.C."/>
            <person name="Suvorov A."/>
            <person name="Silva C.J."/>
            <person name="Stanger-Hall K.F."/>
            <person name="Hall D.W."/>
            <person name="Schmitz R.J."/>
            <person name="Nelson D.R."/>
            <person name="Lewis S.M."/>
            <person name="Shigenobu S."/>
            <person name="Bybee S.M."/>
            <person name="Larracuente A.M."/>
            <person name="Oba Y."/>
            <person name="Weng J.K."/>
        </authorList>
    </citation>
    <scope>NUCLEOTIDE SEQUENCE [LARGE SCALE GENOMIC DNA]</scope>
    <source>
        <strain evidence="5">1611_PpyrPB1</strain>
        <tissue evidence="5">Whole body</tissue>
    </source>
</reference>
<sequence length="294" mass="31811">MLTPASVILILYAVATLNYIGTVNSAFTYQGKIALVTGGSQGIGYEIIRELLRNGLKGVTLVDVNEKTGRKTAKEFNQLYAPGKVIFIPADVSNGEQFENAFKIALYHWKRLDIVVNNAAVFNENTWKMQVDVNVVGTLQGTLLGFEYMSKAKGGSGGTIINIGSIAAIDPIFFLPFNSATKSFVVGLGRALGHKIYYDYNEVRVITLCPGTTNTSSPNKVGFRESLSNELSPYVVDAALLSSKAYPTQASSNVAKGVVTVLNEGGSGSVWVVENDEPAYEIDFPERESMRKEG</sequence>
<dbReference type="EMBL" id="GEZM01089353">
    <property type="protein sequence ID" value="JAV57529.1"/>
    <property type="molecule type" value="Transcribed_RNA"/>
</dbReference>
<proteinExistence type="inferred from homology"/>
<comment type="similarity">
    <text evidence="1 3">Belongs to the short-chain dehydrogenases/reductases (SDR) family.</text>
</comment>
<evidence type="ECO:0000313" key="6">
    <source>
        <dbReference type="Proteomes" id="UP000327044"/>
    </source>
</evidence>
<dbReference type="PANTHER" id="PTHR44229">
    <property type="entry name" value="15-HYDROXYPROSTAGLANDIN DEHYDROGENASE [NAD(+)]"/>
    <property type="match status" value="1"/>
</dbReference>
<dbReference type="PRINTS" id="PR00081">
    <property type="entry name" value="GDHRDH"/>
</dbReference>
<protein>
    <recommendedName>
        <fullName evidence="7">15-hydroxyprostaglandin dehydrogenase</fullName>
    </recommendedName>
</protein>
<dbReference type="GO" id="GO:0016616">
    <property type="term" value="F:oxidoreductase activity, acting on the CH-OH group of donors, NAD or NADP as acceptor"/>
    <property type="evidence" value="ECO:0007669"/>
    <property type="project" value="TreeGrafter"/>
</dbReference>
<dbReference type="Gene3D" id="3.40.50.720">
    <property type="entry name" value="NAD(P)-binding Rossmann-like Domain"/>
    <property type="match status" value="1"/>
</dbReference>
<dbReference type="InterPro" id="IPR002347">
    <property type="entry name" value="SDR_fam"/>
</dbReference>
<evidence type="ECO:0008006" key="7">
    <source>
        <dbReference type="Google" id="ProtNLM"/>
    </source>
</evidence>
<organism evidence="4">
    <name type="scientific">Photinus pyralis</name>
    <name type="common">Common eastern firefly</name>
    <name type="synonym">Lampyris pyralis</name>
    <dbReference type="NCBI Taxonomy" id="7054"/>
    <lineage>
        <taxon>Eukaryota</taxon>
        <taxon>Metazoa</taxon>
        <taxon>Ecdysozoa</taxon>
        <taxon>Arthropoda</taxon>
        <taxon>Hexapoda</taxon>
        <taxon>Insecta</taxon>
        <taxon>Pterygota</taxon>
        <taxon>Neoptera</taxon>
        <taxon>Endopterygota</taxon>
        <taxon>Coleoptera</taxon>
        <taxon>Polyphaga</taxon>
        <taxon>Elateriformia</taxon>
        <taxon>Elateroidea</taxon>
        <taxon>Lampyridae</taxon>
        <taxon>Lampyrinae</taxon>
        <taxon>Photinus</taxon>
    </lineage>
</organism>
<gene>
    <name evidence="5" type="ORF">PPYR_08234</name>
</gene>
<dbReference type="InterPro" id="IPR036291">
    <property type="entry name" value="NAD(P)-bd_dom_sf"/>
</dbReference>
<name>A0A1Y1K7W8_PHOPY</name>
<dbReference type="OrthoDB" id="417891at2759"/>
<keyword evidence="6" id="KW-1185">Reference proteome</keyword>
<dbReference type="AlphaFoldDB" id="A0A1Y1K7W8"/>
<evidence type="ECO:0000256" key="2">
    <source>
        <dbReference type="ARBA" id="ARBA00023002"/>
    </source>
</evidence>
<dbReference type="PRINTS" id="PR00080">
    <property type="entry name" value="SDRFAMILY"/>
</dbReference>
<evidence type="ECO:0000256" key="3">
    <source>
        <dbReference type="RuleBase" id="RU000363"/>
    </source>
</evidence>
<dbReference type="Proteomes" id="UP000327044">
    <property type="component" value="Unassembled WGS sequence"/>
</dbReference>
<keyword evidence="2" id="KW-0560">Oxidoreductase</keyword>
<dbReference type="PANTHER" id="PTHR44229:SF8">
    <property type="entry name" value="ALCOHOL DEHYDROGENASE-RELATED"/>
    <property type="match status" value="1"/>
</dbReference>
<dbReference type="FunCoup" id="A0A1Y1K7W8">
    <property type="interactions" value="119"/>
</dbReference>
<dbReference type="SUPFAM" id="SSF51735">
    <property type="entry name" value="NAD(P)-binding Rossmann-fold domains"/>
    <property type="match status" value="1"/>
</dbReference>
<evidence type="ECO:0000256" key="1">
    <source>
        <dbReference type="ARBA" id="ARBA00006484"/>
    </source>
</evidence>